<proteinExistence type="predicted"/>
<evidence type="ECO:0000313" key="1">
    <source>
        <dbReference type="EMBL" id="GFR10523.1"/>
    </source>
</evidence>
<evidence type="ECO:0000313" key="2">
    <source>
        <dbReference type="Proteomes" id="UP000887116"/>
    </source>
</evidence>
<dbReference type="Proteomes" id="UP000887116">
    <property type="component" value="Unassembled WGS sequence"/>
</dbReference>
<comment type="caution">
    <text evidence="1">The sequence shown here is derived from an EMBL/GenBank/DDBJ whole genome shotgun (WGS) entry which is preliminary data.</text>
</comment>
<sequence>MLGTKDKEQKIRQVLDKKRRISAWRIAEDCEIPPNNRSSHFNARLMHSFQLDLAPCNTSNHIELIVSKLLLKIGRVMLLQPPYCPDLAPHDFFLFPSTLKKLSIGCWER</sequence>
<keyword evidence="2" id="KW-1185">Reference proteome</keyword>
<name>A0A8X6J556_TRICU</name>
<protein>
    <recommendedName>
        <fullName evidence="3">Transposase</fullName>
    </recommendedName>
</protein>
<accession>A0A8X6J556</accession>
<dbReference type="GO" id="GO:0003676">
    <property type="term" value="F:nucleic acid binding"/>
    <property type="evidence" value="ECO:0007669"/>
    <property type="project" value="InterPro"/>
</dbReference>
<dbReference type="InterPro" id="IPR036397">
    <property type="entry name" value="RNaseH_sf"/>
</dbReference>
<organism evidence="1 2">
    <name type="scientific">Trichonephila clavata</name>
    <name type="common">Joro spider</name>
    <name type="synonym">Nephila clavata</name>
    <dbReference type="NCBI Taxonomy" id="2740835"/>
    <lineage>
        <taxon>Eukaryota</taxon>
        <taxon>Metazoa</taxon>
        <taxon>Ecdysozoa</taxon>
        <taxon>Arthropoda</taxon>
        <taxon>Chelicerata</taxon>
        <taxon>Arachnida</taxon>
        <taxon>Araneae</taxon>
        <taxon>Araneomorphae</taxon>
        <taxon>Entelegynae</taxon>
        <taxon>Araneoidea</taxon>
        <taxon>Nephilidae</taxon>
        <taxon>Trichonephila</taxon>
    </lineage>
</organism>
<dbReference type="EMBL" id="BMAO01016696">
    <property type="protein sequence ID" value="GFR10523.1"/>
    <property type="molecule type" value="Genomic_DNA"/>
</dbReference>
<evidence type="ECO:0008006" key="3">
    <source>
        <dbReference type="Google" id="ProtNLM"/>
    </source>
</evidence>
<gene>
    <name evidence="1" type="ORF">TNCT_421991</name>
</gene>
<dbReference type="AlphaFoldDB" id="A0A8X6J556"/>
<dbReference type="Gene3D" id="3.30.420.10">
    <property type="entry name" value="Ribonuclease H-like superfamily/Ribonuclease H"/>
    <property type="match status" value="1"/>
</dbReference>
<reference evidence="1" key="1">
    <citation type="submission" date="2020-07" db="EMBL/GenBank/DDBJ databases">
        <title>Multicomponent nature underlies the extraordinary mechanical properties of spider dragline silk.</title>
        <authorList>
            <person name="Kono N."/>
            <person name="Nakamura H."/>
            <person name="Mori M."/>
            <person name="Yoshida Y."/>
            <person name="Ohtoshi R."/>
            <person name="Malay A.D."/>
            <person name="Moran D.A.P."/>
            <person name="Tomita M."/>
            <person name="Numata K."/>
            <person name="Arakawa K."/>
        </authorList>
    </citation>
    <scope>NUCLEOTIDE SEQUENCE</scope>
</reference>
<dbReference type="OrthoDB" id="6513831at2759"/>